<keyword evidence="2" id="KW-1185">Reference proteome</keyword>
<sequence>MNDTTNLVSDLLRKLTELDSKVNEYRQDMAQEFRRYSQQRLRDVPGDVSAKVERLVSEQFHNYPALSPELNTAFDSLSQFGANSTSADEKVWSIAQSSPPASPQNPEIPVDDGTRSPHEREREFHGLFTPSYLPLLDAVQRRSFTPPTLSPQIPEIQAPNNSQEPSPTPLVNDIPSRPDPVRRGTEDTLSSVTSDDSTARSRRSALRRSSSSSTTKTQSPRRVRFEVEGEEVLPTSSPPMSPRVPDYPTSPLGNPTSFLDDSYNAIVIQEDSSLLGSSPPMPKKITSTDRLKAMARSSTEDTSKWEVVGNLEAADDEEEELVMAGFNARKANDTSPDATNHINSGTTAHCINDARLPTQLGARLTTTKQQVEEENETAEEADDADDVLMMPPLSSFKGKKRFSPPLETASQSESKGTDPQTAARKIEKQAESTNTINENHHDEEDMFDFEDNEDIASGDAGNESGSAKKYIDEDDAEEDEEADATPIAENPVLFSTSPAIPMAKPVAAKPASPTLASPSPRQVAASVGSFRGKPFSIDIIRDPELHKKAAEMGDFYTFVGSVDGRSGVDESSSYRPELTYYSGTPRSLSERLMREDLDETRRNTEKNERS</sequence>
<accession>A0ACC0DIY1</accession>
<comment type="caution">
    <text evidence="1">The sequence shown here is derived from an EMBL/GenBank/DDBJ whole genome shotgun (WGS) entry which is preliminary data.</text>
</comment>
<evidence type="ECO:0000313" key="2">
    <source>
        <dbReference type="Proteomes" id="UP001497680"/>
    </source>
</evidence>
<name>A0ACC0DIY1_9PEZI</name>
<reference evidence="1 2" key="1">
    <citation type="journal article" date="2022" name="New Phytol.">
        <title>Ecological generalism drives hyperdiversity of secondary metabolite gene clusters in xylarialean endophytes.</title>
        <authorList>
            <person name="Franco M.E.E."/>
            <person name="Wisecaver J.H."/>
            <person name="Arnold A.E."/>
            <person name="Ju Y.M."/>
            <person name="Slot J.C."/>
            <person name="Ahrendt S."/>
            <person name="Moore L.P."/>
            <person name="Eastman K.E."/>
            <person name="Scott K."/>
            <person name="Konkel Z."/>
            <person name="Mondo S.J."/>
            <person name="Kuo A."/>
            <person name="Hayes R.D."/>
            <person name="Haridas S."/>
            <person name="Andreopoulos B."/>
            <person name="Riley R."/>
            <person name="LaButti K."/>
            <person name="Pangilinan J."/>
            <person name="Lipzen A."/>
            <person name="Amirebrahimi M."/>
            <person name="Yan J."/>
            <person name="Adam C."/>
            <person name="Keymanesh K."/>
            <person name="Ng V."/>
            <person name="Louie K."/>
            <person name="Northen T."/>
            <person name="Drula E."/>
            <person name="Henrissat B."/>
            <person name="Hsieh H.M."/>
            <person name="Youens-Clark K."/>
            <person name="Lutzoni F."/>
            <person name="Miadlikowska J."/>
            <person name="Eastwood D.C."/>
            <person name="Hamelin R.C."/>
            <person name="Grigoriev I.V."/>
            <person name="U'Ren J.M."/>
        </authorList>
    </citation>
    <scope>NUCLEOTIDE SEQUENCE [LARGE SCALE GENOMIC DNA]</scope>
    <source>
        <strain evidence="1 2">ER1909</strain>
    </source>
</reference>
<protein>
    <submittedName>
        <fullName evidence="1">Uncharacterized protein</fullName>
    </submittedName>
</protein>
<evidence type="ECO:0000313" key="1">
    <source>
        <dbReference type="EMBL" id="KAI6092361.1"/>
    </source>
</evidence>
<gene>
    <name evidence="1" type="ORF">F4821DRAFT_253812</name>
</gene>
<dbReference type="Proteomes" id="UP001497680">
    <property type="component" value="Unassembled WGS sequence"/>
</dbReference>
<proteinExistence type="predicted"/>
<dbReference type="EMBL" id="MU394283">
    <property type="protein sequence ID" value="KAI6092361.1"/>
    <property type="molecule type" value="Genomic_DNA"/>
</dbReference>
<organism evidence="1 2">
    <name type="scientific">Hypoxylon rubiginosum</name>
    <dbReference type="NCBI Taxonomy" id="110542"/>
    <lineage>
        <taxon>Eukaryota</taxon>
        <taxon>Fungi</taxon>
        <taxon>Dikarya</taxon>
        <taxon>Ascomycota</taxon>
        <taxon>Pezizomycotina</taxon>
        <taxon>Sordariomycetes</taxon>
        <taxon>Xylariomycetidae</taxon>
        <taxon>Xylariales</taxon>
        <taxon>Hypoxylaceae</taxon>
        <taxon>Hypoxylon</taxon>
    </lineage>
</organism>